<dbReference type="Proteomes" id="UP001222027">
    <property type="component" value="Unassembled WGS sequence"/>
</dbReference>
<dbReference type="GO" id="GO:0016567">
    <property type="term" value="P:protein ubiquitination"/>
    <property type="evidence" value="ECO:0007669"/>
    <property type="project" value="TreeGrafter"/>
</dbReference>
<evidence type="ECO:0000259" key="7">
    <source>
        <dbReference type="PROSITE" id="PS51292"/>
    </source>
</evidence>
<dbReference type="AlphaFoldDB" id="A0AAV8QF85"/>
<name>A0AAV8QF85_ENSVE</name>
<reference evidence="8 9" key="1">
    <citation type="submission" date="2022-12" db="EMBL/GenBank/DDBJ databases">
        <title>Chromosome-scale assembly of the Ensete ventricosum genome.</title>
        <authorList>
            <person name="Dussert Y."/>
            <person name="Stocks J."/>
            <person name="Wendawek A."/>
            <person name="Woldeyes F."/>
            <person name="Nichols R.A."/>
            <person name="Borrell J.S."/>
        </authorList>
    </citation>
    <scope>NUCLEOTIDE SEQUENCE [LARGE SCALE GENOMIC DNA]</scope>
    <source>
        <strain evidence="9">cv. Maze</strain>
        <tissue evidence="8">Seeds</tissue>
    </source>
</reference>
<gene>
    <name evidence="8" type="ORF">OPV22_030137</name>
</gene>
<dbReference type="SMART" id="SM00744">
    <property type="entry name" value="RINGv"/>
    <property type="match status" value="1"/>
</dbReference>
<evidence type="ECO:0000256" key="4">
    <source>
        <dbReference type="PROSITE-ProRule" id="PRU00175"/>
    </source>
</evidence>
<dbReference type="PROSITE" id="PS51292">
    <property type="entry name" value="ZF_RING_CH"/>
    <property type="match status" value="1"/>
</dbReference>
<evidence type="ECO:0000259" key="6">
    <source>
        <dbReference type="PROSITE" id="PS50089"/>
    </source>
</evidence>
<dbReference type="InterPro" id="IPR011016">
    <property type="entry name" value="Znf_RING-CH"/>
</dbReference>
<dbReference type="InterPro" id="IPR033275">
    <property type="entry name" value="MARCH-like"/>
</dbReference>
<accession>A0AAV8QF85</accession>
<protein>
    <recommendedName>
        <fullName evidence="10">RING-CH-type domain-containing protein</fullName>
    </recommendedName>
</protein>
<dbReference type="PANTHER" id="PTHR23012:SF180">
    <property type="entry name" value="RING_FYVE_PHD ZINC FINGER SUPERFAMILY PROTEIN"/>
    <property type="match status" value="1"/>
</dbReference>
<keyword evidence="5" id="KW-0812">Transmembrane</keyword>
<dbReference type="Pfam" id="PF12906">
    <property type="entry name" value="RINGv"/>
    <property type="match status" value="1"/>
</dbReference>
<dbReference type="GO" id="GO:0004842">
    <property type="term" value="F:ubiquitin-protein transferase activity"/>
    <property type="evidence" value="ECO:0007669"/>
    <property type="project" value="TreeGrafter"/>
</dbReference>
<evidence type="ECO:0000256" key="2">
    <source>
        <dbReference type="ARBA" id="ARBA00022771"/>
    </source>
</evidence>
<keyword evidence="3" id="KW-0862">Zinc</keyword>
<keyword evidence="2 4" id="KW-0863">Zinc-finger</keyword>
<dbReference type="SUPFAM" id="SSF57850">
    <property type="entry name" value="RING/U-box"/>
    <property type="match status" value="1"/>
</dbReference>
<dbReference type="InterPro" id="IPR022143">
    <property type="entry name" value="DUF3675"/>
</dbReference>
<dbReference type="GO" id="GO:0016020">
    <property type="term" value="C:membrane"/>
    <property type="evidence" value="ECO:0007669"/>
    <property type="project" value="TreeGrafter"/>
</dbReference>
<dbReference type="CDD" id="cd16495">
    <property type="entry name" value="RING_CH-C4HC3_MARCH"/>
    <property type="match status" value="1"/>
</dbReference>
<dbReference type="InterPro" id="IPR013083">
    <property type="entry name" value="Znf_RING/FYVE/PHD"/>
</dbReference>
<proteinExistence type="predicted"/>
<dbReference type="EMBL" id="JAQQAF010000008">
    <property type="protein sequence ID" value="KAJ8467585.1"/>
    <property type="molecule type" value="Genomic_DNA"/>
</dbReference>
<keyword evidence="1" id="KW-0479">Metal-binding</keyword>
<feature type="transmembrane region" description="Helical" evidence="5">
    <location>
        <begin position="151"/>
        <end position="170"/>
    </location>
</feature>
<dbReference type="PANTHER" id="PTHR23012">
    <property type="entry name" value="RING/FYVE/PHD ZINC FINGER DOMAIN-CONTAINING"/>
    <property type="match status" value="1"/>
</dbReference>
<evidence type="ECO:0000313" key="8">
    <source>
        <dbReference type="EMBL" id="KAJ8467585.1"/>
    </source>
</evidence>
<evidence type="ECO:0000256" key="1">
    <source>
        <dbReference type="ARBA" id="ARBA00022723"/>
    </source>
</evidence>
<comment type="caution">
    <text evidence="8">The sequence shown here is derived from an EMBL/GenBank/DDBJ whole genome shotgun (WGS) entry which is preliminary data.</text>
</comment>
<keyword evidence="9" id="KW-1185">Reference proteome</keyword>
<dbReference type="Gene3D" id="3.30.40.10">
    <property type="entry name" value="Zinc/RING finger domain, C3HC4 (zinc finger)"/>
    <property type="match status" value="1"/>
</dbReference>
<dbReference type="InterPro" id="IPR001841">
    <property type="entry name" value="Znf_RING"/>
</dbReference>
<evidence type="ECO:0000256" key="5">
    <source>
        <dbReference type="SAM" id="Phobius"/>
    </source>
</evidence>
<organism evidence="8 9">
    <name type="scientific">Ensete ventricosum</name>
    <name type="common">Abyssinian banana</name>
    <name type="synonym">Musa ensete</name>
    <dbReference type="NCBI Taxonomy" id="4639"/>
    <lineage>
        <taxon>Eukaryota</taxon>
        <taxon>Viridiplantae</taxon>
        <taxon>Streptophyta</taxon>
        <taxon>Embryophyta</taxon>
        <taxon>Tracheophyta</taxon>
        <taxon>Spermatophyta</taxon>
        <taxon>Magnoliopsida</taxon>
        <taxon>Liliopsida</taxon>
        <taxon>Zingiberales</taxon>
        <taxon>Musaceae</taxon>
        <taxon>Ensete</taxon>
    </lineage>
</organism>
<feature type="domain" description="RING-type" evidence="6">
    <location>
        <begin position="34"/>
        <end position="81"/>
    </location>
</feature>
<feature type="domain" description="RING-CH-type" evidence="7">
    <location>
        <begin position="26"/>
        <end position="88"/>
    </location>
</feature>
<evidence type="ECO:0008006" key="10">
    <source>
        <dbReference type="Google" id="ProtNLM"/>
    </source>
</evidence>
<keyword evidence="5" id="KW-1133">Transmembrane helix</keyword>
<dbReference type="PROSITE" id="PS50089">
    <property type="entry name" value="ZF_RING_2"/>
    <property type="match status" value="1"/>
</dbReference>
<keyword evidence="5" id="KW-0472">Membrane</keyword>
<dbReference type="Pfam" id="PF12428">
    <property type="entry name" value="DUF3675"/>
    <property type="match status" value="1"/>
</dbReference>
<evidence type="ECO:0000256" key="3">
    <source>
        <dbReference type="ARBA" id="ARBA00022833"/>
    </source>
</evidence>
<feature type="transmembrane region" description="Helical" evidence="5">
    <location>
        <begin position="176"/>
        <end position="201"/>
    </location>
</feature>
<sequence>MEFGDRQETRLLVDEALAAAFCAYLPPFASTCLCRICHEEEEESSTSMETPCACSGTLKFAHRECIQRWCDEKGSNVCEICLQVFEPGYTVPEKKALVDAAVTIRESLEASRINYDPENLGSITVTDDEAGPGYAVFSPGSHGCASCCRSVAITFTIMLLIRHLIAVIILGANHHAFGILTVFLLRASGILLPFYAVMWLISAVQRAQKQYQLEQLHASHYRHLIRGMEEDEFEHNTI</sequence>
<dbReference type="FunFam" id="3.30.40.10:FF:000318">
    <property type="entry name" value="E3 ubiquitin-protein ligase MARCH4"/>
    <property type="match status" value="1"/>
</dbReference>
<evidence type="ECO:0000313" key="9">
    <source>
        <dbReference type="Proteomes" id="UP001222027"/>
    </source>
</evidence>
<dbReference type="GO" id="GO:0008270">
    <property type="term" value="F:zinc ion binding"/>
    <property type="evidence" value="ECO:0007669"/>
    <property type="project" value="UniProtKB-KW"/>
</dbReference>